<gene>
    <name evidence="3" type="ORF">KC01_LOCUS12640</name>
</gene>
<feature type="coiled-coil region" evidence="1">
    <location>
        <begin position="65"/>
        <end position="120"/>
    </location>
</feature>
<dbReference type="Gene3D" id="3.30.70.1820">
    <property type="entry name" value="L1 transposable element, RRM domain"/>
    <property type="match status" value="1"/>
</dbReference>
<keyword evidence="4" id="KW-1185">Reference proteome</keyword>
<organism evidence="3 4">
    <name type="scientific">Knipowitschia caucasica</name>
    <name type="common">Caucasian dwarf goby</name>
    <name type="synonym">Pomatoschistus caucasicus</name>
    <dbReference type="NCBI Taxonomy" id="637954"/>
    <lineage>
        <taxon>Eukaryota</taxon>
        <taxon>Metazoa</taxon>
        <taxon>Chordata</taxon>
        <taxon>Craniata</taxon>
        <taxon>Vertebrata</taxon>
        <taxon>Euteleostomi</taxon>
        <taxon>Actinopterygii</taxon>
        <taxon>Neopterygii</taxon>
        <taxon>Teleostei</taxon>
        <taxon>Neoteleostei</taxon>
        <taxon>Acanthomorphata</taxon>
        <taxon>Gobiaria</taxon>
        <taxon>Gobiiformes</taxon>
        <taxon>Gobioidei</taxon>
        <taxon>Gobiidae</taxon>
        <taxon>Gobiinae</taxon>
        <taxon>Knipowitschia</taxon>
    </lineage>
</organism>
<dbReference type="Gene3D" id="1.20.5.340">
    <property type="match status" value="1"/>
</dbReference>
<dbReference type="AlphaFoldDB" id="A0AAV2JYV7"/>
<dbReference type="InterPro" id="IPR004244">
    <property type="entry name" value="Transposase_22"/>
</dbReference>
<accession>A0AAV2JYV7</accession>
<proteinExistence type="predicted"/>
<evidence type="ECO:0000256" key="2">
    <source>
        <dbReference type="SAM" id="MobiDB-lite"/>
    </source>
</evidence>
<keyword evidence="1" id="KW-0175">Coiled coil</keyword>
<feature type="region of interest" description="Disordered" evidence="2">
    <location>
        <begin position="1"/>
        <end position="37"/>
    </location>
</feature>
<dbReference type="Proteomes" id="UP001497482">
    <property type="component" value="Chromosome 15"/>
</dbReference>
<feature type="compositionally biased region" description="Basic residues" evidence="2">
    <location>
        <begin position="1"/>
        <end position="11"/>
    </location>
</feature>
<protein>
    <recommendedName>
        <fullName evidence="5">LINE-1 type transposase domain-containing 1</fullName>
    </recommendedName>
</protein>
<dbReference type="SUPFAM" id="SSF57997">
    <property type="entry name" value="Tropomyosin"/>
    <property type="match status" value="1"/>
</dbReference>
<sequence>MSKQKKIHAKKLTAAAANANISSPEVSPPADQARDPDDTEALILKVSESFSAAMEEKLSVFSEALDKIATKLEGHTTRINDVEQRVSNTEDTVDDLAGRLAAAEKKITLMANSLDDMENRSRRDNIRIINFKEGAEGSNPLQFFETWLPAFLGLDKGLGPVTSRIKMDRAHRGLGPQSARPRPVIIKLHNSRDKQRIMAAVKAVPEPKHDGQRIYIHQDLSASVREKRSGFNDVCRALIGKGIRFNMRYPATLTLTHGSTVRKFFTPRDAQAFIETLN</sequence>
<evidence type="ECO:0008006" key="5">
    <source>
        <dbReference type="Google" id="ProtNLM"/>
    </source>
</evidence>
<reference evidence="3 4" key="1">
    <citation type="submission" date="2024-04" db="EMBL/GenBank/DDBJ databases">
        <authorList>
            <person name="Waldvogel A.-M."/>
            <person name="Schoenle A."/>
        </authorList>
    </citation>
    <scope>NUCLEOTIDE SEQUENCE [LARGE SCALE GENOMIC DNA]</scope>
</reference>
<evidence type="ECO:0000313" key="3">
    <source>
        <dbReference type="EMBL" id="CAL1581928.1"/>
    </source>
</evidence>
<evidence type="ECO:0000313" key="4">
    <source>
        <dbReference type="Proteomes" id="UP001497482"/>
    </source>
</evidence>
<name>A0AAV2JYV7_KNICA</name>
<dbReference type="EMBL" id="OZ035837">
    <property type="protein sequence ID" value="CAL1581928.1"/>
    <property type="molecule type" value="Genomic_DNA"/>
</dbReference>
<dbReference type="PANTHER" id="PTHR11505">
    <property type="entry name" value="L1 TRANSPOSABLE ELEMENT-RELATED"/>
    <property type="match status" value="1"/>
</dbReference>
<evidence type="ECO:0000256" key="1">
    <source>
        <dbReference type="SAM" id="Coils"/>
    </source>
</evidence>